<dbReference type="InterPro" id="IPR036872">
    <property type="entry name" value="CH_dom_sf"/>
</dbReference>
<dbReference type="EMBL" id="JAOTPV010000023">
    <property type="protein sequence ID" value="KAJ4471160.1"/>
    <property type="molecule type" value="Genomic_DNA"/>
</dbReference>
<dbReference type="SUPFAM" id="SSF47576">
    <property type="entry name" value="Calponin-homology domain, CH-domain"/>
    <property type="match status" value="1"/>
</dbReference>
<name>A0A9W9A107_9AGAR</name>
<dbReference type="OrthoDB" id="775356at2759"/>
<comment type="caution">
    <text evidence="2">The sequence shown here is derived from an EMBL/GenBank/DDBJ whole genome shotgun (WGS) entry which is preliminary data.</text>
</comment>
<proteinExistence type="predicted"/>
<evidence type="ECO:0000313" key="2">
    <source>
        <dbReference type="EMBL" id="KAJ4471160.1"/>
    </source>
</evidence>
<keyword evidence="3" id="KW-1185">Reference proteome</keyword>
<feature type="compositionally biased region" description="Basic and acidic residues" evidence="1">
    <location>
        <begin position="1"/>
        <end position="11"/>
    </location>
</feature>
<organism evidence="2 3">
    <name type="scientific">Lentinula aciculospora</name>
    <dbReference type="NCBI Taxonomy" id="153920"/>
    <lineage>
        <taxon>Eukaryota</taxon>
        <taxon>Fungi</taxon>
        <taxon>Dikarya</taxon>
        <taxon>Basidiomycota</taxon>
        <taxon>Agaricomycotina</taxon>
        <taxon>Agaricomycetes</taxon>
        <taxon>Agaricomycetidae</taxon>
        <taxon>Agaricales</taxon>
        <taxon>Marasmiineae</taxon>
        <taxon>Omphalotaceae</taxon>
        <taxon>Lentinula</taxon>
    </lineage>
</organism>
<dbReference type="Proteomes" id="UP001150266">
    <property type="component" value="Unassembled WGS sequence"/>
</dbReference>
<protein>
    <submittedName>
        <fullName evidence="2">Uncharacterized protein</fullName>
    </submittedName>
</protein>
<feature type="region of interest" description="Disordered" evidence="1">
    <location>
        <begin position="1"/>
        <end position="33"/>
    </location>
</feature>
<dbReference type="AlphaFoldDB" id="A0A9W9A107"/>
<dbReference type="Gene3D" id="1.10.418.10">
    <property type="entry name" value="Calponin-like domain"/>
    <property type="match status" value="1"/>
</dbReference>
<accession>A0A9W9A107</accession>
<evidence type="ECO:0000313" key="3">
    <source>
        <dbReference type="Proteomes" id="UP001150266"/>
    </source>
</evidence>
<gene>
    <name evidence="2" type="ORF">J3R30DRAFT_3528280</name>
</gene>
<sequence>MRRDRNFDTTPRRSQTLEASNPDLADSDAVVAPNTPVPLSSTRLTRGLWADTQRHLIQWIEGYLDQELGFGVVEMEEGLRNGVVLAKLVRVFQGEGVVRRIYESYPVLLRSS</sequence>
<reference evidence="2" key="1">
    <citation type="submission" date="2022-08" db="EMBL/GenBank/DDBJ databases">
        <title>A Global Phylogenomic Analysis of the Shiitake Genus Lentinula.</title>
        <authorList>
            <consortium name="DOE Joint Genome Institute"/>
            <person name="Sierra-Patev S."/>
            <person name="Min B."/>
            <person name="Naranjo-Ortiz M."/>
            <person name="Looney B."/>
            <person name="Konkel Z."/>
            <person name="Slot J.C."/>
            <person name="Sakamoto Y."/>
            <person name="Steenwyk J.L."/>
            <person name="Rokas A."/>
            <person name="Carro J."/>
            <person name="Camarero S."/>
            <person name="Ferreira P."/>
            <person name="Molpeceres G."/>
            <person name="Ruiz-Duenas F.J."/>
            <person name="Serrano A."/>
            <person name="Henrissat B."/>
            <person name="Drula E."/>
            <person name="Hughes K.W."/>
            <person name="Mata J.L."/>
            <person name="Ishikawa N.K."/>
            <person name="Vargas-Isla R."/>
            <person name="Ushijima S."/>
            <person name="Smith C.A."/>
            <person name="Ahrendt S."/>
            <person name="Andreopoulos W."/>
            <person name="He G."/>
            <person name="Labutti K."/>
            <person name="Lipzen A."/>
            <person name="Ng V."/>
            <person name="Riley R."/>
            <person name="Sandor L."/>
            <person name="Barry K."/>
            <person name="Martinez A.T."/>
            <person name="Xiao Y."/>
            <person name="Gibbons J.G."/>
            <person name="Terashima K."/>
            <person name="Grigoriev I.V."/>
            <person name="Hibbett D.S."/>
        </authorList>
    </citation>
    <scope>NUCLEOTIDE SEQUENCE</scope>
    <source>
        <strain evidence="2">JLM2183</strain>
    </source>
</reference>
<evidence type="ECO:0000256" key="1">
    <source>
        <dbReference type="SAM" id="MobiDB-lite"/>
    </source>
</evidence>